<dbReference type="PANTHER" id="PTHR36109">
    <property type="entry name" value="MEMBRANE PROTEIN-RELATED"/>
    <property type="match status" value="1"/>
</dbReference>
<keyword evidence="2" id="KW-1185">Reference proteome</keyword>
<dbReference type="EMBL" id="SACL01000005">
    <property type="protein sequence ID" value="RVT95791.1"/>
    <property type="molecule type" value="Genomic_DNA"/>
</dbReference>
<dbReference type="RefSeq" id="WP_127788652.1">
    <property type="nucleotide sequence ID" value="NZ_SACL01000005.1"/>
</dbReference>
<comment type="caution">
    <text evidence="1">The sequence shown here is derived from an EMBL/GenBank/DDBJ whole genome shotgun (WGS) entry which is preliminary data.</text>
</comment>
<name>A0A437MDS4_9PROT</name>
<protein>
    <recommendedName>
        <fullName evidence="3">General stress protein 17M-like domain-containing protein</fullName>
    </recommendedName>
</protein>
<evidence type="ECO:0000313" key="2">
    <source>
        <dbReference type="Proteomes" id="UP000282957"/>
    </source>
</evidence>
<dbReference type="Proteomes" id="UP000282957">
    <property type="component" value="Unassembled WGS sequence"/>
</dbReference>
<dbReference type="PANTHER" id="PTHR36109:SF2">
    <property type="entry name" value="MEMBRANE PROTEIN"/>
    <property type="match status" value="1"/>
</dbReference>
<reference evidence="1 2" key="1">
    <citation type="submission" date="2019-01" db="EMBL/GenBank/DDBJ databases">
        <authorList>
            <person name="Chen W.-M."/>
        </authorList>
    </citation>
    <scope>NUCLEOTIDE SEQUENCE [LARGE SCALE GENOMIC DNA]</scope>
    <source>
        <strain evidence="1 2">CCP-6</strain>
    </source>
</reference>
<proteinExistence type="predicted"/>
<accession>A0A437MDS4</accession>
<dbReference type="OrthoDB" id="7204249at2"/>
<dbReference type="AlphaFoldDB" id="A0A437MDS4"/>
<evidence type="ECO:0000313" key="1">
    <source>
        <dbReference type="EMBL" id="RVT95791.1"/>
    </source>
</evidence>
<organism evidence="1 2">
    <name type="scientific">Rhodovarius crocodyli</name>
    <dbReference type="NCBI Taxonomy" id="1979269"/>
    <lineage>
        <taxon>Bacteria</taxon>
        <taxon>Pseudomonadati</taxon>
        <taxon>Pseudomonadota</taxon>
        <taxon>Alphaproteobacteria</taxon>
        <taxon>Acetobacterales</taxon>
        <taxon>Roseomonadaceae</taxon>
        <taxon>Rhodovarius</taxon>
    </lineage>
</organism>
<gene>
    <name evidence="1" type="ORF">EOD42_16515</name>
</gene>
<evidence type="ECO:0008006" key="3">
    <source>
        <dbReference type="Google" id="ProtNLM"/>
    </source>
</evidence>
<dbReference type="InterPro" id="IPR052948">
    <property type="entry name" value="Low_temp-induced_all0457"/>
</dbReference>
<sequence length="181" mass="17644">MATITRLFDNHADALAAVRDLEAAGFTSSEIGITASNTDDRYAKQVVREGNEAPSGAAIGAGVGGVAGGGAGIAAALGALAIPGFGPVVAAGVLVAALTGAGAGAAAGGIVGALTGLGVGDGEAHVYAEGVSRGGTLVTVRTADSRELAARDILDRNAPVDITQREADYRRGGWTGRPVGH</sequence>